<feature type="transmembrane region" description="Helical" evidence="1">
    <location>
        <begin position="31"/>
        <end position="51"/>
    </location>
</feature>
<evidence type="ECO:0000313" key="2">
    <source>
        <dbReference type="EMBL" id="PIT97670.1"/>
    </source>
</evidence>
<name>A0A2M6WY09_9BACT</name>
<gene>
    <name evidence="2" type="ORF">COT77_00360</name>
</gene>
<comment type="caution">
    <text evidence="2">The sequence shown here is derived from an EMBL/GenBank/DDBJ whole genome shotgun (WGS) entry which is preliminary data.</text>
</comment>
<proteinExistence type="predicted"/>
<keyword evidence="1" id="KW-0472">Membrane</keyword>
<feature type="transmembrane region" description="Helical" evidence="1">
    <location>
        <begin position="83"/>
        <end position="101"/>
    </location>
</feature>
<keyword evidence="1" id="KW-1133">Transmembrane helix</keyword>
<dbReference type="Proteomes" id="UP000228596">
    <property type="component" value="Unassembled WGS sequence"/>
</dbReference>
<dbReference type="AlphaFoldDB" id="A0A2M6WY09"/>
<organism evidence="2 3">
    <name type="scientific">Candidatus Berkelbacteria bacterium CG10_big_fil_rev_8_21_14_0_10_41_12</name>
    <dbReference type="NCBI Taxonomy" id="1974513"/>
    <lineage>
        <taxon>Bacteria</taxon>
        <taxon>Candidatus Berkelbacteria</taxon>
    </lineage>
</organism>
<feature type="transmembrane region" description="Helical" evidence="1">
    <location>
        <begin position="6"/>
        <end position="24"/>
    </location>
</feature>
<evidence type="ECO:0000256" key="1">
    <source>
        <dbReference type="SAM" id="Phobius"/>
    </source>
</evidence>
<keyword evidence="1" id="KW-0812">Transmembrane</keyword>
<sequence length="102" mass="11524">MRVENTIFAVLSLIFFIEAVGVVRSIRALKLWSANAWVVLGASMNIILVILNYNKPTFFIISIINALLFFTFYLQPTFRVSKYLSLIFIPLAVALIILSLIA</sequence>
<protein>
    <submittedName>
        <fullName evidence="2">Uncharacterized protein</fullName>
    </submittedName>
</protein>
<reference evidence="3" key="1">
    <citation type="submission" date="2017-09" db="EMBL/GenBank/DDBJ databases">
        <title>Depth-based differentiation of microbial function through sediment-hosted aquifers and enrichment of novel symbionts in the deep terrestrial subsurface.</title>
        <authorList>
            <person name="Probst A.J."/>
            <person name="Ladd B."/>
            <person name="Jarett J.K."/>
            <person name="Geller-Mcgrath D.E."/>
            <person name="Sieber C.M.K."/>
            <person name="Emerson J.B."/>
            <person name="Anantharaman K."/>
            <person name="Thomas B.C."/>
            <person name="Malmstrom R."/>
            <person name="Stieglmeier M."/>
            <person name="Klingl A."/>
            <person name="Woyke T."/>
            <person name="Ryan C.M."/>
            <person name="Banfield J.F."/>
        </authorList>
    </citation>
    <scope>NUCLEOTIDE SEQUENCE [LARGE SCALE GENOMIC DNA]</scope>
</reference>
<feature type="transmembrane region" description="Helical" evidence="1">
    <location>
        <begin position="57"/>
        <end position="74"/>
    </location>
</feature>
<accession>A0A2M6WY09</accession>
<evidence type="ECO:0000313" key="3">
    <source>
        <dbReference type="Proteomes" id="UP000228596"/>
    </source>
</evidence>
<dbReference type="EMBL" id="PEZV01000002">
    <property type="protein sequence ID" value="PIT97670.1"/>
    <property type="molecule type" value="Genomic_DNA"/>
</dbReference>